<geneLocation type="plasmid" evidence="12 13">
    <name>pBIND01</name>
</geneLocation>
<evidence type="ECO:0000259" key="11">
    <source>
        <dbReference type="PROSITE" id="PS50173"/>
    </source>
</evidence>
<dbReference type="KEGG" id="bid:Bind_3752"/>
<comment type="similarity">
    <text evidence="2">Belongs to the DNA polymerase type-Y family.</text>
</comment>
<accession>B2ILA2</accession>
<dbReference type="InterPro" id="IPR017961">
    <property type="entry name" value="DNA_pol_Y-fam_little_finger"/>
</dbReference>
<evidence type="ECO:0000256" key="1">
    <source>
        <dbReference type="ARBA" id="ARBA00001946"/>
    </source>
</evidence>
<dbReference type="HOGENOM" id="CLU_012348_3_0_5"/>
<dbReference type="SUPFAM" id="SSF56672">
    <property type="entry name" value="DNA/RNA polymerases"/>
    <property type="match status" value="1"/>
</dbReference>
<dbReference type="PANTHER" id="PTHR11076:SF34">
    <property type="entry name" value="PROTEIN UMUC"/>
    <property type="match status" value="1"/>
</dbReference>
<dbReference type="InterPro" id="IPR025188">
    <property type="entry name" value="DUF4113"/>
</dbReference>
<dbReference type="Pfam" id="PF00817">
    <property type="entry name" value="IMS"/>
    <property type="match status" value="1"/>
</dbReference>
<gene>
    <name evidence="12" type="ordered locus">Bind_3752</name>
</gene>
<dbReference type="GO" id="GO:0003887">
    <property type="term" value="F:DNA-directed DNA polymerase activity"/>
    <property type="evidence" value="ECO:0007669"/>
    <property type="project" value="UniProtKB-KW"/>
</dbReference>
<evidence type="ECO:0000313" key="12">
    <source>
        <dbReference type="EMBL" id="ACB97302.1"/>
    </source>
</evidence>
<dbReference type="GO" id="GO:0003684">
    <property type="term" value="F:damaged DNA binding"/>
    <property type="evidence" value="ECO:0007669"/>
    <property type="project" value="InterPro"/>
</dbReference>
<dbReference type="InterPro" id="IPR043502">
    <property type="entry name" value="DNA/RNA_pol_sf"/>
</dbReference>
<organism evidence="12 13">
    <name type="scientific">Beijerinckia indica subsp. indica (strain ATCC 9039 / DSM 1715 / NCIMB 8712)</name>
    <dbReference type="NCBI Taxonomy" id="395963"/>
    <lineage>
        <taxon>Bacteria</taxon>
        <taxon>Pseudomonadati</taxon>
        <taxon>Pseudomonadota</taxon>
        <taxon>Alphaproteobacteria</taxon>
        <taxon>Hyphomicrobiales</taxon>
        <taxon>Beijerinckiaceae</taxon>
        <taxon>Beijerinckia</taxon>
    </lineage>
</organism>
<dbReference type="InterPro" id="IPR024728">
    <property type="entry name" value="PolY_HhH_motif"/>
</dbReference>
<evidence type="ECO:0000256" key="2">
    <source>
        <dbReference type="ARBA" id="ARBA00010945"/>
    </source>
</evidence>
<dbReference type="AlphaFoldDB" id="B2ILA2"/>
<evidence type="ECO:0000256" key="5">
    <source>
        <dbReference type="ARBA" id="ARBA00022763"/>
    </source>
</evidence>
<evidence type="ECO:0000256" key="3">
    <source>
        <dbReference type="ARBA" id="ARBA00011245"/>
    </source>
</evidence>
<keyword evidence="12" id="KW-0239">DNA-directed DNA polymerase</keyword>
<dbReference type="OrthoDB" id="9808813at2"/>
<dbReference type="CDD" id="cd01700">
    <property type="entry name" value="PolY_Pol_V_umuC"/>
    <property type="match status" value="1"/>
</dbReference>
<dbReference type="InterPro" id="IPR036775">
    <property type="entry name" value="DNA_pol_Y-fam_lit_finger_sf"/>
</dbReference>
<comment type="catalytic activity">
    <reaction evidence="10">
        <text>DNA(n) + a 2'-deoxyribonucleoside 5'-triphosphate = DNA(n+1) + diphosphate</text>
        <dbReference type="Rhea" id="RHEA:22508"/>
        <dbReference type="Rhea" id="RHEA-COMP:17339"/>
        <dbReference type="Rhea" id="RHEA-COMP:17340"/>
        <dbReference type="ChEBI" id="CHEBI:33019"/>
        <dbReference type="ChEBI" id="CHEBI:61560"/>
        <dbReference type="ChEBI" id="CHEBI:173112"/>
        <dbReference type="EC" id="2.7.7.7"/>
    </reaction>
</comment>
<keyword evidence="7" id="KW-0234">DNA repair</keyword>
<dbReference type="InterPro" id="IPR001126">
    <property type="entry name" value="UmuC"/>
</dbReference>
<evidence type="ECO:0000256" key="7">
    <source>
        <dbReference type="ARBA" id="ARBA00023204"/>
    </source>
</evidence>
<dbReference type="InterPro" id="IPR050116">
    <property type="entry name" value="DNA_polymerase-Y"/>
</dbReference>
<dbReference type="RefSeq" id="WP_012382915.1">
    <property type="nucleotide sequence ID" value="NC_010580.1"/>
</dbReference>
<dbReference type="GO" id="GO:0042276">
    <property type="term" value="P:error-prone translesion synthesis"/>
    <property type="evidence" value="ECO:0007669"/>
    <property type="project" value="TreeGrafter"/>
</dbReference>
<evidence type="ECO:0000256" key="4">
    <source>
        <dbReference type="ARBA" id="ARBA00012417"/>
    </source>
</evidence>
<dbReference type="Gene3D" id="3.30.70.270">
    <property type="match status" value="1"/>
</dbReference>
<feature type="domain" description="UmuC" evidence="11">
    <location>
        <begin position="5"/>
        <end position="188"/>
    </location>
</feature>
<dbReference type="Gene3D" id="3.40.1170.60">
    <property type="match status" value="1"/>
</dbReference>
<evidence type="ECO:0000256" key="8">
    <source>
        <dbReference type="ARBA" id="ARBA00023236"/>
    </source>
</evidence>
<comment type="cofactor">
    <cofactor evidence="1">
        <name>Mg(2+)</name>
        <dbReference type="ChEBI" id="CHEBI:18420"/>
    </cofactor>
</comment>
<reference evidence="12 13" key="1">
    <citation type="submission" date="2008-03" db="EMBL/GenBank/DDBJ databases">
        <title>Complete sequence of plasmid1 of Beijerinckia indica subsp. indica ATCC 9039.</title>
        <authorList>
            <consortium name="US DOE Joint Genome Institute"/>
            <person name="Copeland A."/>
            <person name="Lucas S."/>
            <person name="Lapidus A."/>
            <person name="Glavina del Rio T."/>
            <person name="Dalin E."/>
            <person name="Tice H."/>
            <person name="Bruce D."/>
            <person name="Goodwin L."/>
            <person name="Pitluck S."/>
            <person name="LaButti K."/>
            <person name="Schmutz J."/>
            <person name="Larimer F."/>
            <person name="Land M."/>
            <person name="Hauser L."/>
            <person name="Kyrpides N."/>
            <person name="Mikhailova N."/>
            <person name="Dunfield P.F."/>
            <person name="Dedysh S.N."/>
            <person name="Liesack W."/>
            <person name="Saw J.H."/>
            <person name="Alam M."/>
            <person name="Chen Y."/>
            <person name="Murrell J.C."/>
            <person name="Richardson P."/>
        </authorList>
    </citation>
    <scope>NUCLEOTIDE SEQUENCE [LARGE SCALE GENOMIC DNA]</scope>
    <source>
        <strain evidence="13">ATCC 9039 / DSM 1715 / NCIMB 8712</strain>
        <plasmid evidence="12 13">pBIND01</plasmid>
    </source>
</reference>
<dbReference type="Pfam" id="PF11798">
    <property type="entry name" value="IMS_HHH"/>
    <property type="match status" value="1"/>
</dbReference>
<keyword evidence="8" id="KW-0742">SOS response</keyword>
<comment type="function">
    <text evidence="9">Poorly processive, error-prone DNA polymerase involved in untargeted mutagenesis. Copies undamaged DNA at stalled replication forks, which arise in vivo from mismatched or misaligned primer ends. These misaligned primers can be extended by PolIV. Exhibits no 3'-5' exonuclease (proofreading) activity. May be involved in translesional synthesis, in conjunction with the beta clamp from PolIII.</text>
</comment>
<keyword evidence="12" id="KW-0614">Plasmid</keyword>
<dbReference type="Proteomes" id="UP000001695">
    <property type="component" value="Plasmid pBIND01"/>
</dbReference>
<comment type="subunit">
    <text evidence="3">Monomer.</text>
</comment>
<evidence type="ECO:0000256" key="9">
    <source>
        <dbReference type="ARBA" id="ARBA00025589"/>
    </source>
</evidence>
<keyword evidence="13" id="KW-1185">Reference proteome</keyword>
<dbReference type="EMBL" id="CP001017">
    <property type="protein sequence ID" value="ACB97302.1"/>
    <property type="molecule type" value="Genomic_DNA"/>
</dbReference>
<dbReference type="PROSITE" id="PS50173">
    <property type="entry name" value="UMUC"/>
    <property type="match status" value="1"/>
</dbReference>
<dbReference type="Pfam" id="PF13438">
    <property type="entry name" value="DUF4113"/>
    <property type="match status" value="1"/>
</dbReference>
<keyword evidence="12" id="KW-0808">Transferase</keyword>
<name>B2ILA2_BEII9</name>
<dbReference type="Gene3D" id="3.30.1490.100">
    <property type="entry name" value="DNA polymerase, Y-family, little finger domain"/>
    <property type="match status" value="1"/>
</dbReference>
<keyword evidence="5" id="KW-0227">DNA damage</keyword>
<proteinExistence type="inferred from homology"/>
<sequence length="420" mass="46477">MSRIFALIDANSFYGSCERLFDPSLAKRPVIVLSNNDGCAVSRTSDAKPFVAMGQPYFQIKDVCRRENIAVFSSNYSLYGDVSARLNQVYRQFSPEIEVYSIDESFLDFSGFGDRNLEAYARELHETIFRWVGIPTCVGIAPTKTLAKLANRVAKSSPDLGGVCDLRDQGKREEVLKRVPVEDVWGIGRASAAKLQRLGVITAADLAALPSPFARKLLSVVGERIVHELQGQPCLLLEQVAPQRKGCAVTRSFSARVTELDQMLEAVSAYAVQLGEKLRHHSLATEALTVFYHTSPFDTGPQRSVQKCVTLPEASADTLTLLRAARDGARAIWKEGYRYAKAGLVTMDLVRLEDAPRALFDAYDREASARLMMALDAVNAKFGRGTLHPAAAGIKRPWSTQFNMRSPRYTTCLDELPLVF</sequence>
<dbReference type="EC" id="2.7.7.7" evidence="4"/>
<dbReference type="GO" id="GO:0005829">
    <property type="term" value="C:cytosol"/>
    <property type="evidence" value="ECO:0007669"/>
    <property type="project" value="TreeGrafter"/>
</dbReference>
<dbReference type="GO" id="GO:0009432">
    <property type="term" value="P:SOS response"/>
    <property type="evidence" value="ECO:0007669"/>
    <property type="project" value="UniProtKB-KW"/>
</dbReference>
<evidence type="ECO:0000313" key="13">
    <source>
        <dbReference type="Proteomes" id="UP000001695"/>
    </source>
</evidence>
<dbReference type="Gene3D" id="1.10.150.20">
    <property type="entry name" value="5' to 3' exonuclease, C-terminal subdomain"/>
    <property type="match status" value="1"/>
</dbReference>
<keyword evidence="12" id="KW-0548">Nucleotidyltransferase</keyword>
<protein>
    <recommendedName>
        <fullName evidence="4">DNA-directed DNA polymerase</fullName>
        <ecNumber evidence="4">2.7.7.7</ecNumber>
    </recommendedName>
</protein>
<keyword evidence="6" id="KW-0741">SOS mutagenesis</keyword>
<dbReference type="Pfam" id="PF11799">
    <property type="entry name" value="IMS_C"/>
    <property type="match status" value="1"/>
</dbReference>
<dbReference type="GO" id="GO:0006281">
    <property type="term" value="P:DNA repair"/>
    <property type="evidence" value="ECO:0007669"/>
    <property type="project" value="UniProtKB-KW"/>
</dbReference>
<evidence type="ECO:0000256" key="6">
    <source>
        <dbReference type="ARBA" id="ARBA00023199"/>
    </source>
</evidence>
<dbReference type="InterPro" id="IPR043128">
    <property type="entry name" value="Rev_trsase/Diguanyl_cyclase"/>
</dbReference>
<dbReference type="PANTHER" id="PTHR11076">
    <property type="entry name" value="DNA REPAIR POLYMERASE UMUC / TRANSFERASE FAMILY MEMBER"/>
    <property type="match status" value="1"/>
</dbReference>
<evidence type="ECO:0000256" key="10">
    <source>
        <dbReference type="ARBA" id="ARBA00049244"/>
    </source>
</evidence>